<dbReference type="EMBL" id="JAUIQD010000004">
    <property type="protein sequence ID" value="KAK3352686.1"/>
    <property type="molecule type" value="Genomic_DNA"/>
</dbReference>
<organism evidence="2 3">
    <name type="scientific">Lasiosphaeria hispida</name>
    <dbReference type="NCBI Taxonomy" id="260671"/>
    <lineage>
        <taxon>Eukaryota</taxon>
        <taxon>Fungi</taxon>
        <taxon>Dikarya</taxon>
        <taxon>Ascomycota</taxon>
        <taxon>Pezizomycotina</taxon>
        <taxon>Sordariomycetes</taxon>
        <taxon>Sordariomycetidae</taxon>
        <taxon>Sordariales</taxon>
        <taxon>Lasiosphaeriaceae</taxon>
        <taxon>Lasiosphaeria</taxon>
    </lineage>
</organism>
<reference evidence="2" key="2">
    <citation type="submission" date="2023-06" db="EMBL/GenBank/DDBJ databases">
        <authorList>
            <consortium name="Lawrence Berkeley National Laboratory"/>
            <person name="Haridas S."/>
            <person name="Hensen N."/>
            <person name="Bonometti L."/>
            <person name="Westerberg I."/>
            <person name="Brannstrom I.O."/>
            <person name="Guillou S."/>
            <person name="Cros-Aarteil S."/>
            <person name="Calhoun S."/>
            <person name="Kuo A."/>
            <person name="Mondo S."/>
            <person name="Pangilinan J."/>
            <person name="Riley R."/>
            <person name="Labutti K."/>
            <person name="Andreopoulos B."/>
            <person name="Lipzen A."/>
            <person name="Chen C."/>
            <person name="Yanf M."/>
            <person name="Daum C."/>
            <person name="Ng V."/>
            <person name="Clum A."/>
            <person name="Steindorff A."/>
            <person name="Ohm R."/>
            <person name="Martin F."/>
            <person name="Silar P."/>
            <person name="Natvig D."/>
            <person name="Lalanne C."/>
            <person name="Gautier V."/>
            <person name="Ament-Velasquez S.L."/>
            <person name="Kruys A."/>
            <person name="Hutchinson M.I."/>
            <person name="Powell A.J."/>
            <person name="Barry K."/>
            <person name="Miller A.N."/>
            <person name="Grigoriev I.V."/>
            <person name="Debuchy R."/>
            <person name="Gladieux P."/>
            <person name="Thoren M.H."/>
            <person name="Johannesson H."/>
        </authorList>
    </citation>
    <scope>NUCLEOTIDE SEQUENCE</scope>
    <source>
        <strain evidence="2">CBS 955.72</strain>
    </source>
</reference>
<evidence type="ECO:0000313" key="2">
    <source>
        <dbReference type="EMBL" id="KAK3352686.1"/>
    </source>
</evidence>
<accession>A0AAJ0MDP8</accession>
<comment type="caution">
    <text evidence="2">The sequence shown here is derived from an EMBL/GenBank/DDBJ whole genome shotgun (WGS) entry which is preliminary data.</text>
</comment>
<name>A0AAJ0MDP8_9PEZI</name>
<gene>
    <name evidence="2" type="ORF">B0T25DRAFT_542551</name>
</gene>
<protein>
    <submittedName>
        <fullName evidence="2">Uncharacterized protein</fullName>
    </submittedName>
</protein>
<feature type="compositionally biased region" description="Gly residues" evidence="1">
    <location>
        <begin position="470"/>
        <end position="479"/>
    </location>
</feature>
<dbReference type="AlphaFoldDB" id="A0AAJ0MDP8"/>
<dbReference type="Proteomes" id="UP001275084">
    <property type="component" value="Unassembled WGS sequence"/>
</dbReference>
<keyword evidence="3" id="KW-1185">Reference proteome</keyword>
<reference evidence="2" key="1">
    <citation type="journal article" date="2023" name="Mol. Phylogenet. Evol.">
        <title>Genome-scale phylogeny and comparative genomics of the fungal order Sordariales.</title>
        <authorList>
            <person name="Hensen N."/>
            <person name="Bonometti L."/>
            <person name="Westerberg I."/>
            <person name="Brannstrom I.O."/>
            <person name="Guillou S."/>
            <person name="Cros-Aarteil S."/>
            <person name="Calhoun S."/>
            <person name="Haridas S."/>
            <person name="Kuo A."/>
            <person name="Mondo S."/>
            <person name="Pangilinan J."/>
            <person name="Riley R."/>
            <person name="LaButti K."/>
            <person name="Andreopoulos B."/>
            <person name="Lipzen A."/>
            <person name="Chen C."/>
            <person name="Yan M."/>
            <person name="Daum C."/>
            <person name="Ng V."/>
            <person name="Clum A."/>
            <person name="Steindorff A."/>
            <person name="Ohm R.A."/>
            <person name="Martin F."/>
            <person name="Silar P."/>
            <person name="Natvig D.O."/>
            <person name="Lalanne C."/>
            <person name="Gautier V."/>
            <person name="Ament-Velasquez S.L."/>
            <person name="Kruys A."/>
            <person name="Hutchinson M.I."/>
            <person name="Powell A.J."/>
            <person name="Barry K."/>
            <person name="Miller A.N."/>
            <person name="Grigoriev I.V."/>
            <person name="Debuchy R."/>
            <person name="Gladieux P."/>
            <person name="Hiltunen Thoren M."/>
            <person name="Johannesson H."/>
        </authorList>
    </citation>
    <scope>NUCLEOTIDE SEQUENCE</scope>
    <source>
        <strain evidence="2">CBS 955.72</strain>
    </source>
</reference>
<feature type="compositionally biased region" description="Low complexity" evidence="1">
    <location>
        <begin position="385"/>
        <end position="396"/>
    </location>
</feature>
<feature type="region of interest" description="Disordered" evidence="1">
    <location>
        <begin position="266"/>
        <end position="479"/>
    </location>
</feature>
<evidence type="ECO:0000256" key="1">
    <source>
        <dbReference type="SAM" id="MobiDB-lite"/>
    </source>
</evidence>
<feature type="compositionally biased region" description="Low complexity" evidence="1">
    <location>
        <begin position="326"/>
        <end position="369"/>
    </location>
</feature>
<feature type="compositionally biased region" description="Basic and acidic residues" evidence="1">
    <location>
        <begin position="444"/>
        <end position="457"/>
    </location>
</feature>
<sequence>MRHPRHGKPVVTPPLVVSDTTLDPEIMKKRAETIEWASGKKYEPAHDRHQLWPPACNEGDVAFLLDADNFSEHDHAELMKPKTASKHAYLPVKATAHPVIILKRISPQSQYVLITPISAYSSSKENNYRPPWKQECHKWKAPWDFRSFFPCARYEEKDFLGNTRAHEYLYLDGGRRMPKPEASWLHIQSVYVVPLTVIGNFTKSREVLRVDPTSLAMLRRDMAQGCNTWKESLSRLVEMDKKAGVPVPPDTLVGIVNIAYKEAKSWRRDSGAGVQSDSSDDGSSRAASPVEHKPPTGAVQVVGPPASPPARTPANPNSYAARARRGASTSSSSTTSPRATFAAPAQPAASTQPAAAGATTHRPNNSRPSTPRPNTPARSNPGWPNTPRRPNNQGRPPRWEQPAPTYQQGVSLEAYLTSPRPQRCSPKKGGRAAQQASAAKGKKREKEEDKGHFELVKKPGTYTIPHRRGQGAGQSSGRK</sequence>
<evidence type="ECO:0000313" key="3">
    <source>
        <dbReference type="Proteomes" id="UP001275084"/>
    </source>
</evidence>
<proteinExistence type="predicted"/>